<dbReference type="OrthoDB" id="547419at2"/>
<dbReference type="InterPro" id="IPR027417">
    <property type="entry name" value="P-loop_NTPase"/>
</dbReference>
<organism evidence="1 2">
    <name type="scientific">Puniceibacterium sediminis</name>
    <dbReference type="NCBI Taxonomy" id="1608407"/>
    <lineage>
        <taxon>Bacteria</taxon>
        <taxon>Pseudomonadati</taxon>
        <taxon>Pseudomonadota</taxon>
        <taxon>Alphaproteobacteria</taxon>
        <taxon>Rhodobacterales</taxon>
        <taxon>Paracoccaceae</taxon>
        <taxon>Puniceibacterium</taxon>
    </lineage>
</organism>
<evidence type="ECO:0000313" key="1">
    <source>
        <dbReference type="EMBL" id="SNR72530.1"/>
    </source>
</evidence>
<name>A0A238YND1_9RHOB</name>
<dbReference type="EMBL" id="FZNN01000018">
    <property type="protein sequence ID" value="SNR72530.1"/>
    <property type="molecule type" value="Genomic_DNA"/>
</dbReference>
<keyword evidence="2" id="KW-1185">Reference proteome</keyword>
<protein>
    <submittedName>
        <fullName evidence="1">Uncharacterized protein</fullName>
    </submittedName>
</protein>
<proteinExistence type="predicted"/>
<evidence type="ECO:0000313" key="2">
    <source>
        <dbReference type="Proteomes" id="UP000198417"/>
    </source>
</evidence>
<dbReference type="AlphaFoldDB" id="A0A238YND1"/>
<dbReference type="RefSeq" id="WP_089272724.1">
    <property type="nucleotide sequence ID" value="NZ_FZNN01000018.1"/>
</dbReference>
<gene>
    <name evidence="1" type="ORF">SAMN06265370_11859</name>
</gene>
<sequence length="354" mass="39851">MDCILHVGIGKAGSSSIQGVLQAQRDALLKRGILYPRDLLPSGATGGDNNKCLAVSSINQSRPNFVLQQHRVRNAGQRKTFDRKVMEVYSRQVAENGDALCLLSAEHFWSCLPTEPEIARLRTRMANIGLNPVRLIIYIRRQADWFESHQHQRIREGQALLPLTAEGLASTPPALQVHYDRVIAKWEQGFAGTEVVPRLFERSAMRDNDLMTDFCDAAGIEPIHAEVPEKNVSSVSNAGVNALLQLHGWLQARRGAGFENAEWRRLTTHITRIMPGRCAILPDSELGQLDEIYADSNEAVRKRFFSDRPTLFSLRTDTAPKESFSRLDSPEFNELLEAVRTRWEEKEEARRTAG</sequence>
<dbReference type="SUPFAM" id="SSF52540">
    <property type="entry name" value="P-loop containing nucleoside triphosphate hydrolases"/>
    <property type="match status" value="1"/>
</dbReference>
<reference evidence="1 2" key="1">
    <citation type="submission" date="2017-06" db="EMBL/GenBank/DDBJ databases">
        <authorList>
            <person name="Kim H.J."/>
            <person name="Triplett B.A."/>
        </authorList>
    </citation>
    <scope>NUCLEOTIDE SEQUENCE [LARGE SCALE GENOMIC DNA]</scope>
    <source>
        <strain evidence="1 2">DSM 29052</strain>
    </source>
</reference>
<accession>A0A238YND1</accession>
<dbReference type="Proteomes" id="UP000198417">
    <property type="component" value="Unassembled WGS sequence"/>
</dbReference>